<evidence type="ECO:0000256" key="6">
    <source>
        <dbReference type="ARBA" id="ARBA00023054"/>
    </source>
</evidence>
<feature type="region of interest" description="Disordered" evidence="10">
    <location>
        <begin position="1"/>
        <end position="55"/>
    </location>
</feature>
<dbReference type="InterPro" id="IPR027417">
    <property type="entry name" value="P-loop_NTPase"/>
</dbReference>
<dbReference type="InterPro" id="IPR036961">
    <property type="entry name" value="Kinesin_motor_dom_sf"/>
</dbReference>
<proteinExistence type="predicted"/>
<evidence type="ECO:0000256" key="8">
    <source>
        <dbReference type="ARBA" id="ARBA00023212"/>
    </source>
</evidence>
<gene>
    <name evidence="12" type="ORF">MELIAE_LOCUS8413</name>
</gene>
<dbReference type="GO" id="GO:0005874">
    <property type="term" value="C:microtubule"/>
    <property type="evidence" value="ECO:0007669"/>
    <property type="project" value="UniProtKB-KW"/>
</dbReference>
<evidence type="ECO:0000256" key="9">
    <source>
        <dbReference type="SAM" id="Coils"/>
    </source>
</evidence>
<keyword evidence="2" id="KW-0963">Cytoplasm</keyword>
<dbReference type="PANTHER" id="PTHR47117:SF5">
    <property type="entry name" value="KINESIN-LIKE PROTEIN KIF14"/>
    <property type="match status" value="1"/>
</dbReference>
<dbReference type="SMART" id="SM00129">
    <property type="entry name" value="KISc"/>
    <property type="match status" value="1"/>
</dbReference>
<keyword evidence="7" id="KW-0505">Motor protein</keyword>
<evidence type="ECO:0000256" key="1">
    <source>
        <dbReference type="ARBA" id="ARBA00004245"/>
    </source>
</evidence>
<keyword evidence="3" id="KW-0493">Microtubule</keyword>
<dbReference type="Gene3D" id="3.40.850.10">
    <property type="entry name" value="Kinesin motor domain"/>
    <property type="match status" value="1"/>
</dbReference>
<dbReference type="PROSITE" id="PS00411">
    <property type="entry name" value="KINESIN_MOTOR_1"/>
    <property type="match status" value="1"/>
</dbReference>
<protein>
    <recommendedName>
        <fullName evidence="11">Kinesin motor domain-containing protein</fullName>
    </recommendedName>
</protein>
<dbReference type="OrthoDB" id="3176171at2759"/>
<feature type="compositionally biased region" description="Polar residues" evidence="10">
    <location>
        <begin position="45"/>
        <end position="55"/>
    </location>
</feature>
<accession>A0A9P0FKS1</accession>
<dbReference type="AlphaFoldDB" id="A0A9P0FKS1"/>
<organism evidence="12 13">
    <name type="scientific">Brassicogethes aeneus</name>
    <name type="common">Rape pollen beetle</name>
    <name type="synonym">Meligethes aeneus</name>
    <dbReference type="NCBI Taxonomy" id="1431903"/>
    <lineage>
        <taxon>Eukaryota</taxon>
        <taxon>Metazoa</taxon>
        <taxon>Ecdysozoa</taxon>
        <taxon>Arthropoda</taxon>
        <taxon>Hexapoda</taxon>
        <taxon>Insecta</taxon>
        <taxon>Pterygota</taxon>
        <taxon>Neoptera</taxon>
        <taxon>Endopterygota</taxon>
        <taxon>Coleoptera</taxon>
        <taxon>Polyphaga</taxon>
        <taxon>Cucujiformia</taxon>
        <taxon>Nitidulidae</taxon>
        <taxon>Meligethinae</taxon>
        <taxon>Brassicogethes</taxon>
    </lineage>
</organism>
<evidence type="ECO:0000313" key="12">
    <source>
        <dbReference type="EMBL" id="CAH0557781.1"/>
    </source>
</evidence>
<comment type="subcellular location">
    <subcellularLocation>
        <location evidence="1">Cytoplasm</location>
        <location evidence="1">Cytoskeleton</location>
    </subcellularLocation>
</comment>
<dbReference type="FunFam" id="3.40.850.10:FF:000042">
    <property type="entry name" value="Kinesin family member 14"/>
    <property type="match status" value="1"/>
</dbReference>
<dbReference type="PANTHER" id="PTHR47117">
    <property type="entry name" value="STAR-RELATED LIPID TRANSFER PROTEIN 9"/>
    <property type="match status" value="1"/>
</dbReference>
<evidence type="ECO:0000256" key="3">
    <source>
        <dbReference type="ARBA" id="ARBA00022701"/>
    </source>
</evidence>
<feature type="compositionally biased region" description="Polar residues" evidence="10">
    <location>
        <begin position="23"/>
        <end position="38"/>
    </location>
</feature>
<name>A0A9P0FKS1_BRAAE</name>
<keyword evidence="8" id="KW-0206">Cytoskeleton</keyword>
<evidence type="ECO:0000259" key="11">
    <source>
        <dbReference type="SMART" id="SM00129"/>
    </source>
</evidence>
<dbReference type="GO" id="GO:0005524">
    <property type="term" value="F:ATP binding"/>
    <property type="evidence" value="ECO:0007669"/>
    <property type="project" value="UniProtKB-KW"/>
</dbReference>
<dbReference type="SUPFAM" id="SSF52540">
    <property type="entry name" value="P-loop containing nucleoside triphosphate hydrolases"/>
    <property type="match status" value="1"/>
</dbReference>
<keyword evidence="13" id="KW-1185">Reference proteome</keyword>
<evidence type="ECO:0000256" key="2">
    <source>
        <dbReference type="ARBA" id="ARBA00022490"/>
    </source>
</evidence>
<dbReference type="EMBL" id="OV121136">
    <property type="protein sequence ID" value="CAH0557781.1"/>
    <property type="molecule type" value="Genomic_DNA"/>
</dbReference>
<dbReference type="GO" id="GO:0003777">
    <property type="term" value="F:microtubule motor activity"/>
    <property type="evidence" value="ECO:0007669"/>
    <property type="project" value="InterPro"/>
</dbReference>
<evidence type="ECO:0000256" key="10">
    <source>
        <dbReference type="SAM" id="MobiDB-lite"/>
    </source>
</evidence>
<feature type="coiled-coil region" evidence="9">
    <location>
        <begin position="445"/>
        <end position="540"/>
    </location>
</feature>
<dbReference type="Proteomes" id="UP001154078">
    <property type="component" value="Chromosome 5"/>
</dbReference>
<evidence type="ECO:0000313" key="13">
    <source>
        <dbReference type="Proteomes" id="UP001154078"/>
    </source>
</evidence>
<dbReference type="InterPro" id="IPR001752">
    <property type="entry name" value="Kinesin_motor_dom"/>
</dbReference>
<dbReference type="GO" id="GO:0008017">
    <property type="term" value="F:microtubule binding"/>
    <property type="evidence" value="ECO:0007669"/>
    <property type="project" value="InterPro"/>
</dbReference>
<keyword evidence="5" id="KW-0067">ATP-binding</keyword>
<dbReference type="PRINTS" id="PR00380">
    <property type="entry name" value="KINESINHEAVY"/>
</dbReference>
<dbReference type="InterPro" id="IPR019821">
    <property type="entry name" value="Kinesin_motor_CS"/>
</dbReference>
<reference evidence="12" key="1">
    <citation type="submission" date="2021-12" db="EMBL/GenBank/DDBJ databases">
        <authorList>
            <person name="King R."/>
        </authorList>
    </citation>
    <scope>NUCLEOTIDE SEQUENCE</scope>
</reference>
<sequence>MALSGPATPRANFATPRRLVKTPGQQENNFTTPRSQYVTPKKSFRPQTSSDTPECFSNVTVETPKVNLRRRSSRDKCDEESNLTVAVRVRPMNSRELGTVGVSDIVRVKDKDLIIQVEGNGNMNFNHLFQYDHIFWSVDEESPVYSTQEDVFLTIGKPLLNSAFRGYNACLFAYGQTGSGKSFSMMGRNMCEIIDIDSEDYSGITPRFCRDLFNRINSLPETQTASVEVSYFEIYNEKIHDLLTQTNNLNRQPLKVREHPEWGPYVVDLTVHPVNTYKELRNYLLIGNKNRATAATTMNEKSSRSHSIFTIELSLIDTIDDKETSRRSRVSLVDLAGSERLGNSHNSEEKIRQGVCINKSLLTLGKVISSLADQKKNLFVPYRDSVLTWLLRESLGGNSLTSMLATITPANSHIDETLATLRYACQARSIVNRARINENPHDKLIRELRCEVERLKALRMDYERSSLGSCSSIIQLSDSNTEEMEELKMKLQETEKKLGEAQKSWEQRFMETKDLQLKELAEAEKLKIELESKVRIMREADTNVKLSPFRSNFLKELQGVLTVDSPKLKFCDENMVDSIKNYCGKNELLCTFTASSLVITNPQKNRKAIAVLSKISNLNGHENIQDFVENLLWTDMKKDKKLTKAEVRTNMNQIYEALANLQPLESENNLNLLFAKVNKSLQSFEAALVTSISKNNQKSVTFNM</sequence>
<keyword evidence="6 9" id="KW-0175">Coiled coil</keyword>
<evidence type="ECO:0000256" key="7">
    <source>
        <dbReference type="ARBA" id="ARBA00023175"/>
    </source>
</evidence>
<evidence type="ECO:0000256" key="5">
    <source>
        <dbReference type="ARBA" id="ARBA00022840"/>
    </source>
</evidence>
<dbReference type="GO" id="GO:0007018">
    <property type="term" value="P:microtubule-based movement"/>
    <property type="evidence" value="ECO:0007669"/>
    <property type="project" value="InterPro"/>
</dbReference>
<keyword evidence="4" id="KW-0547">Nucleotide-binding</keyword>
<evidence type="ECO:0000256" key="4">
    <source>
        <dbReference type="ARBA" id="ARBA00022741"/>
    </source>
</evidence>
<dbReference type="Pfam" id="PF00225">
    <property type="entry name" value="Kinesin"/>
    <property type="match status" value="1"/>
</dbReference>
<feature type="domain" description="Kinesin motor" evidence="11">
    <location>
        <begin position="80"/>
        <end position="438"/>
    </location>
</feature>